<evidence type="ECO:0000313" key="1">
    <source>
        <dbReference type="EMBL" id="JAH80684.1"/>
    </source>
</evidence>
<reference evidence="1" key="2">
    <citation type="journal article" date="2015" name="Fish Shellfish Immunol.">
        <title>Early steps in the European eel (Anguilla anguilla)-Vibrio vulnificus interaction in the gills: Role of the RtxA13 toxin.</title>
        <authorList>
            <person name="Callol A."/>
            <person name="Pajuelo D."/>
            <person name="Ebbesson L."/>
            <person name="Teles M."/>
            <person name="MacKenzie S."/>
            <person name="Amaro C."/>
        </authorList>
    </citation>
    <scope>NUCLEOTIDE SEQUENCE</scope>
</reference>
<name>A0A0E9VRC7_ANGAN</name>
<sequence>MQTASCLGNNLNFIQIISPALKINSAL</sequence>
<dbReference type="AlphaFoldDB" id="A0A0E9VRC7"/>
<reference evidence="1" key="1">
    <citation type="submission" date="2014-11" db="EMBL/GenBank/DDBJ databases">
        <authorList>
            <person name="Amaro Gonzalez C."/>
        </authorList>
    </citation>
    <scope>NUCLEOTIDE SEQUENCE</scope>
</reference>
<organism evidence="1">
    <name type="scientific">Anguilla anguilla</name>
    <name type="common">European freshwater eel</name>
    <name type="synonym">Muraena anguilla</name>
    <dbReference type="NCBI Taxonomy" id="7936"/>
    <lineage>
        <taxon>Eukaryota</taxon>
        <taxon>Metazoa</taxon>
        <taxon>Chordata</taxon>
        <taxon>Craniata</taxon>
        <taxon>Vertebrata</taxon>
        <taxon>Euteleostomi</taxon>
        <taxon>Actinopterygii</taxon>
        <taxon>Neopterygii</taxon>
        <taxon>Teleostei</taxon>
        <taxon>Anguilliformes</taxon>
        <taxon>Anguillidae</taxon>
        <taxon>Anguilla</taxon>
    </lineage>
</organism>
<accession>A0A0E9VRC7</accession>
<protein>
    <submittedName>
        <fullName evidence="1">Uncharacterized protein</fullName>
    </submittedName>
</protein>
<dbReference type="EMBL" id="GBXM01027893">
    <property type="protein sequence ID" value="JAH80684.1"/>
    <property type="molecule type" value="Transcribed_RNA"/>
</dbReference>
<proteinExistence type="predicted"/>